<protein>
    <submittedName>
        <fullName evidence="1">Uncharacterized protein</fullName>
    </submittedName>
</protein>
<evidence type="ECO:0000313" key="2">
    <source>
        <dbReference type="Proteomes" id="UP001634007"/>
    </source>
</evidence>
<dbReference type="AlphaFoldDB" id="A0ABD3JSP4"/>
<reference evidence="1 2" key="1">
    <citation type="submission" date="2024-11" db="EMBL/GenBank/DDBJ databases">
        <title>Chromosome-level genome assembly of Eucalyptus globulus Labill. provides insights into its genome evolution.</title>
        <authorList>
            <person name="Li X."/>
        </authorList>
    </citation>
    <scope>NUCLEOTIDE SEQUENCE [LARGE SCALE GENOMIC DNA]</scope>
    <source>
        <strain evidence="1">CL2024</strain>
        <tissue evidence="1">Fresh tender leaves</tissue>
    </source>
</reference>
<proteinExistence type="predicted"/>
<sequence>MLRNRIMGTVQSGAWSLPMPLVRMARAVPNASWRSFRECLLEIEGKVLVVFLVSRRTVNAVDDVEVLRLNVDNYSWSSE</sequence>
<dbReference type="EMBL" id="JBJKBG010000007">
    <property type="protein sequence ID" value="KAL3730023.1"/>
    <property type="molecule type" value="Genomic_DNA"/>
</dbReference>
<keyword evidence="2" id="KW-1185">Reference proteome</keyword>
<gene>
    <name evidence="1" type="ORF">ACJRO7_027086</name>
</gene>
<accession>A0ABD3JSP4</accession>
<name>A0ABD3JSP4_EUCGL</name>
<organism evidence="1 2">
    <name type="scientific">Eucalyptus globulus</name>
    <name type="common">Tasmanian blue gum</name>
    <dbReference type="NCBI Taxonomy" id="34317"/>
    <lineage>
        <taxon>Eukaryota</taxon>
        <taxon>Viridiplantae</taxon>
        <taxon>Streptophyta</taxon>
        <taxon>Embryophyta</taxon>
        <taxon>Tracheophyta</taxon>
        <taxon>Spermatophyta</taxon>
        <taxon>Magnoliopsida</taxon>
        <taxon>eudicotyledons</taxon>
        <taxon>Gunneridae</taxon>
        <taxon>Pentapetalae</taxon>
        <taxon>rosids</taxon>
        <taxon>malvids</taxon>
        <taxon>Myrtales</taxon>
        <taxon>Myrtaceae</taxon>
        <taxon>Myrtoideae</taxon>
        <taxon>Eucalypteae</taxon>
        <taxon>Eucalyptus</taxon>
    </lineage>
</organism>
<dbReference type="Proteomes" id="UP001634007">
    <property type="component" value="Unassembled WGS sequence"/>
</dbReference>
<comment type="caution">
    <text evidence="1">The sequence shown here is derived from an EMBL/GenBank/DDBJ whole genome shotgun (WGS) entry which is preliminary data.</text>
</comment>
<evidence type="ECO:0000313" key="1">
    <source>
        <dbReference type="EMBL" id="KAL3730023.1"/>
    </source>
</evidence>